<dbReference type="Proteomes" id="UP001216579">
    <property type="component" value="Unassembled WGS sequence"/>
</dbReference>
<keyword evidence="5" id="KW-1185">Reference proteome</keyword>
<keyword evidence="3" id="KW-0732">Signal</keyword>
<feature type="chain" id="PRO_5046272066" evidence="3">
    <location>
        <begin position="22"/>
        <end position="132"/>
    </location>
</feature>
<dbReference type="SUPFAM" id="SSF53933">
    <property type="entry name" value="Microbial ribonucleases"/>
    <property type="match status" value="1"/>
</dbReference>
<gene>
    <name evidence="4" type="ORF">P3G67_06305</name>
</gene>
<reference evidence="4 5" key="1">
    <citation type="submission" date="2023-03" db="EMBL/GenBank/DDBJ databases">
        <title>Draft genome sequence of Streptomyces sp. RB6PN23 isolated from peat swamp forest in Thailand.</title>
        <authorList>
            <person name="Klaysubun C."/>
            <person name="Duangmal K."/>
        </authorList>
    </citation>
    <scope>NUCLEOTIDE SEQUENCE [LARGE SCALE GENOMIC DNA]</scope>
    <source>
        <strain evidence="4 5">RB6PN23</strain>
    </source>
</reference>
<keyword evidence="2" id="KW-0378">Hydrolase</keyword>
<dbReference type="Gene3D" id="3.10.450.30">
    <property type="entry name" value="Microbial ribonucleases"/>
    <property type="match status" value="1"/>
</dbReference>
<proteinExistence type="predicted"/>
<evidence type="ECO:0000256" key="3">
    <source>
        <dbReference type="SAM" id="SignalP"/>
    </source>
</evidence>
<keyword evidence="1" id="KW-0540">Nuclease</keyword>
<dbReference type="EMBL" id="JARJBC010000003">
    <property type="protein sequence ID" value="MDF3288851.1"/>
    <property type="molecule type" value="Genomic_DNA"/>
</dbReference>
<dbReference type="PROSITE" id="PS51257">
    <property type="entry name" value="PROKAR_LIPOPROTEIN"/>
    <property type="match status" value="1"/>
</dbReference>
<accession>A0ABT5ZGN6</accession>
<evidence type="ECO:0000256" key="2">
    <source>
        <dbReference type="ARBA" id="ARBA00022801"/>
    </source>
</evidence>
<evidence type="ECO:0000313" key="4">
    <source>
        <dbReference type="EMBL" id="MDF3288851.1"/>
    </source>
</evidence>
<dbReference type="InterPro" id="IPR016191">
    <property type="entry name" value="Ribonuclease/ribotoxin"/>
</dbReference>
<protein>
    <submittedName>
        <fullName evidence="4">Ribonuclease domain-containing protein</fullName>
    </submittedName>
</protein>
<evidence type="ECO:0000313" key="5">
    <source>
        <dbReference type="Proteomes" id="UP001216579"/>
    </source>
</evidence>
<name>A0ABT5ZGN6_9ACTN</name>
<feature type="signal peptide" evidence="3">
    <location>
        <begin position="1"/>
        <end position="21"/>
    </location>
</feature>
<comment type="caution">
    <text evidence="4">The sequence shown here is derived from an EMBL/GenBank/DDBJ whole genome shotgun (WGS) entry which is preliminary data.</text>
</comment>
<dbReference type="RefSeq" id="WP_276092583.1">
    <property type="nucleotide sequence ID" value="NZ_JARJBC010000003.1"/>
</dbReference>
<dbReference type="Pfam" id="PF00545">
    <property type="entry name" value="Ribonuclease"/>
    <property type="match status" value="1"/>
</dbReference>
<evidence type="ECO:0000256" key="1">
    <source>
        <dbReference type="ARBA" id="ARBA00022722"/>
    </source>
</evidence>
<sequence length="132" mass="14536">MRRRPFRLLPALLACLILALAGCSGGKHSAARPSGTRGHGMATITVSQLPPEARHTLQLIAAGGPFPYPKDGVVFGNYENALPRERRGYYHEYTVPTPGARDRGARRIVTGAGHETYYTDDHYRTFKEVTGR</sequence>
<dbReference type="InterPro" id="IPR000026">
    <property type="entry name" value="N1-like"/>
</dbReference>
<organism evidence="4 5">
    <name type="scientific">Streptomyces silvisoli</name>
    <dbReference type="NCBI Taxonomy" id="3034235"/>
    <lineage>
        <taxon>Bacteria</taxon>
        <taxon>Bacillati</taxon>
        <taxon>Actinomycetota</taxon>
        <taxon>Actinomycetes</taxon>
        <taxon>Kitasatosporales</taxon>
        <taxon>Streptomycetaceae</taxon>
        <taxon>Streptomyces</taxon>
    </lineage>
</organism>